<evidence type="ECO:0000256" key="1">
    <source>
        <dbReference type="ARBA" id="ARBA00035885"/>
    </source>
</evidence>
<dbReference type="AlphaFoldDB" id="D4J979"/>
<feature type="domain" description="Macro" evidence="2">
    <location>
        <begin position="1"/>
        <end position="145"/>
    </location>
</feature>
<dbReference type="SUPFAM" id="SSF52949">
    <property type="entry name" value="Macro domain-like"/>
    <property type="match status" value="1"/>
</dbReference>
<dbReference type="InterPro" id="IPR043472">
    <property type="entry name" value="Macro_dom-like"/>
</dbReference>
<dbReference type="EMBL" id="FP929038">
    <property type="protein sequence ID" value="CBK80900.1"/>
    <property type="molecule type" value="Genomic_DNA"/>
</dbReference>
<sequence length="383" mass="42802">MIYEIKGNLLNADEAFIAHQVNGKGVMGAGVAKQIKNKLLTPIEFEKYRTMCQNYSPEELLNGTILAHGVKEKTGRNQYVVDLFGENIPTGKGLDTNYEALYKALKTLKGFMISVKAPLEKSIAIPGYLGCGLAGGDWEYVFTKILMPLFKDDPITLVIYYNDDSFGKLNTDFSFAAESGTLKKDWHGFPKGTACSRIENLYKDVAKGKKMKRDFSEFPTFEKNFAYLAVFTQTYNGDVLVEIPDLDIQTEGIDFTDALKMASDAIKLKLTDLIEDGKPVPAASRLDEINEKNLIFTKEGENIIYPVVVTIDLPEPSLCGDVLKALCIKHRWFTSGSIEQYNKLFVLNHDGADIDILSLVIWLCSKDWSLKEIKDILLSEGGR</sequence>
<organism evidence="3 4">
    <name type="scientific">Coprococcus catus GD/7</name>
    <dbReference type="NCBI Taxonomy" id="717962"/>
    <lineage>
        <taxon>Bacteria</taxon>
        <taxon>Bacillati</taxon>
        <taxon>Bacillota</taxon>
        <taxon>Clostridia</taxon>
        <taxon>Lachnospirales</taxon>
        <taxon>Lachnospiraceae</taxon>
        <taxon>Coprococcus</taxon>
    </lineage>
</organism>
<accession>D4J979</accession>
<reference evidence="3 4" key="2">
    <citation type="submission" date="2010-03" db="EMBL/GenBank/DDBJ databases">
        <authorList>
            <person name="Pajon A."/>
        </authorList>
    </citation>
    <scope>NUCLEOTIDE SEQUENCE [LARGE SCALE GENOMIC DNA]</scope>
    <source>
        <strain evidence="3 4">GD/7</strain>
    </source>
</reference>
<dbReference type="Gene3D" id="3.30.160.250">
    <property type="match status" value="1"/>
</dbReference>
<evidence type="ECO:0000313" key="3">
    <source>
        <dbReference type="EMBL" id="CBK80900.1"/>
    </source>
</evidence>
<dbReference type="SUPFAM" id="SSF143100">
    <property type="entry name" value="TTHA1013/TTHA0281-like"/>
    <property type="match status" value="1"/>
</dbReference>
<dbReference type="HOGENOM" id="CLU_721033_0_0_9"/>
<dbReference type="Proteomes" id="UP000008798">
    <property type="component" value="Chromosome"/>
</dbReference>
<dbReference type="PATRIC" id="fig|717962.3.peg.2117"/>
<dbReference type="InterPro" id="IPR035069">
    <property type="entry name" value="TTHA1013/TTHA0281-like"/>
</dbReference>
<name>D4J979_9FIRM</name>
<dbReference type="RefSeq" id="WP_015514468.1">
    <property type="nucleotide sequence ID" value="NC_021009.1"/>
</dbReference>
<protein>
    <recommendedName>
        <fullName evidence="2">Macro domain-containing protein</fullName>
    </recommendedName>
</protein>
<dbReference type="KEGG" id="cct:CC1_22060"/>
<evidence type="ECO:0000313" key="4">
    <source>
        <dbReference type="Proteomes" id="UP000008798"/>
    </source>
</evidence>
<dbReference type="Gene3D" id="3.40.220.10">
    <property type="entry name" value="Leucine Aminopeptidase, subunit E, domain 1"/>
    <property type="match status" value="1"/>
</dbReference>
<dbReference type="GO" id="GO:0140291">
    <property type="term" value="P:peptidyl-glutamate ADP-deribosylation"/>
    <property type="evidence" value="ECO:0007669"/>
    <property type="project" value="TreeGrafter"/>
</dbReference>
<gene>
    <name evidence="3" type="ORF">CC1_22060</name>
</gene>
<dbReference type="InterPro" id="IPR002589">
    <property type="entry name" value="Macro_dom"/>
</dbReference>
<dbReference type="PANTHER" id="PTHR12521">
    <property type="entry name" value="PROTEIN C6ORF130"/>
    <property type="match status" value="1"/>
</dbReference>
<dbReference type="SMART" id="SM00506">
    <property type="entry name" value="A1pp"/>
    <property type="match status" value="1"/>
</dbReference>
<evidence type="ECO:0000259" key="2">
    <source>
        <dbReference type="SMART" id="SM00506"/>
    </source>
</evidence>
<dbReference type="PANTHER" id="PTHR12521:SF0">
    <property type="entry name" value="ADP-RIBOSE GLYCOHYDROLASE OARD1"/>
    <property type="match status" value="1"/>
</dbReference>
<comment type="catalytic activity">
    <reaction evidence="1">
        <text>an N-(ADP-alpha-D-ribosyl)-thymidine in DNA + H2O = a thymidine in DNA + ADP-D-ribose</text>
        <dbReference type="Rhea" id="RHEA:71655"/>
        <dbReference type="Rhea" id="RHEA-COMP:13556"/>
        <dbReference type="Rhea" id="RHEA-COMP:18051"/>
        <dbReference type="ChEBI" id="CHEBI:15377"/>
        <dbReference type="ChEBI" id="CHEBI:57967"/>
        <dbReference type="ChEBI" id="CHEBI:137386"/>
        <dbReference type="ChEBI" id="CHEBI:191199"/>
    </reaction>
    <physiologicalReaction direction="left-to-right" evidence="1">
        <dbReference type="Rhea" id="RHEA:71656"/>
    </physiologicalReaction>
</comment>
<proteinExistence type="predicted"/>
<dbReference type="InterPro" id="IPR050892">
    <property type="entry name" value="ADP-ribose_metab_enzymes"/>
</dbReference>
<reference evidence="3 4" key="1">
    <citation type="submission" date="2010-03" db="EMBL/GenBank/DDBJ databases">
        <title>The genome sequence of Coprococcus catus GD/7.</title>
        <authorList>
            <consortium name="metaHIT consortium -- http://www.metahit.eu/"/>
            <person name="Pajon A."/>
            <person name="Turner K."/>
            <person name="Parkhill J."/>
            <person name="Duncan S."/>
            <person name="Flint H."/>
        </authorList>
    </citation>
    <scope>NUCLEOTIDE SEQUENCE [LARGE SCALE GENOMIC DNA]</scope>
    <source>
        <strain evidence="3 4">GD/7</strain>
    </source>
</reference>